<proteinExistence type="predicted"/>
<dbReference type="EMBL" id="LR590482">
    <property type="protein sequence ID" value="VTQ92626.1"/>
    <property type="molecule type" value="Genomic_DNA"/>
</dbReference>
<evidence type="ECO:0000313" key="1">
    <source>
        <dbReference type="EMBL" id="VTQ92626.1"/>
    </source>
</evidence>
<evidence type="ECO:0000313" key="2">
    <source>
        <dbReference type="Proteomes" id="UP000306562"/>
    </source>
</evidence>
<dbReference type="RefSeq" id="WP_057023909.1">
    <property type="nucleotide sequence ID" value="NZ_CBCSGQ010000003.1"/>
</dbReference>
<accession>A0AAX3I202</accession>
<gene>
    <name evidence="1" type="ORF">NCTC10696_01133</name>
</gene>
<dbReference type="Proteomes" id="UP000306562">
    <property type="component" value="Chromosome"/>
</dbReference>
<dbReference type="AlphaFoldDB" id="A0AAX3I202"/>
<name>A0AAX3I202_9PSED</name>
<organism evidence="1 2">
    <name type="scientific">Pseudomonas synxantha</name>
    <dbReference type="NCBI Taxonomy" id="47883"/>
    <lineage>
        <taxon>Bacteria</taxon>
        <taxon>Pseudomonadati</taxon>
        <taxon>Pseudomonadota</taxon>
        <taxon>Gammaproteobacteria</taxon>
        <taxon>Pseudomonadales</taxon>
        <taxon>Pseudomonadaceae</taxon>
        <taxon>Pseudomonas</taxon>
    </lineage>
</organism>
<reference evidence="1 2" key="1">
    <citation type="submission" date="2019-05" db="EMBL/GenBank/DDBJ databases">
        <authorList>
            <consortium name="Pathogen Informatics"/>
        </authorList>
    </citation>
    <scope>NUCLEOTIDE SEQUENCE [LARGE SCALE GENOMIC DNA]</scope>
    <source>
        <strain evidence="1 2">NCTC10696</strain>
    </source>
</reference>
<sequence>MANRSKKVMLSARIEPYLKAGIELAAVAKNEKIVKLMEQFIEIGLEDLVVDNPFKLMTLEKIDFMFVFKCIWSEDEPTLKLRAGGLGEGFAGSYLSRLAGWVLSDDYFKGEFDLYGDLNGVSLGEKSSAPNVKINIDLVRSEWSMINSYYEFLDSNKPFHPAYSDYKRMVHESKAK</sequence>
<protein>
    <submittedName>
        <fullName evidence="1">Uncharacterized protein</fullName>
    </submittedName>
</protein>